<dbReference type="KEGG" id="toy:FO059_00995"/>
<protein>
    <recommendedName>
        <fullName evidence="3">Peptide chain release factor 1</fullName>
    </recommendedName>
</protein>
<dbReference type="EMBL" id="CP041765">
    <property type="protein sequence ID" value="QDQ96178.1"/>
    <property type="molecule type" value="Genomic_DNA"/>
</dbReference>
<dbReference type="InterPro" id="IPR040701">
    <property type="entry name" value="Bact_RF_family2"/>
</dbReference>
<name>A0A516WZB4_9ACTN</name>
<dbReference type="AlphaFoldDB" id="A0A516WZB4"/>
<reference evidence="1 2" key="1">
    <citation type="submission" date="2019-07" db="EMBL/GenBank/DDBJ databases">
        <title>Tomitella cavernea sp. nov., an actinomycete isolated from soil.</title>
        <authorList>
            <person name="Cheng J."/>
        </authorList>
    </citation>
    <scope>NUCLEOTIDE SEQUENCE [LARGE SCALE GENOMIC DNA]</scope>
    <source>
        <strain evidence="1 2">HY188</strain>
    </source>
</reference>
<evidence type="ECO:0000313" key="1">
    <source>
        <dbReference type="EMBL" id="QDQ96178.1"/>
    </source>
</evidence>
<evidence type="ECO:0008006" key="3">
    <source>
        <dbReference type="Google" id="ProtNLM"/>
    </source>
</evidence>
<sequence>MELTRLRPLLEHPGPMATVYLENRPPGEDAGTQSRLRWQAVRERLEADGATLPALAALDSALRQDPVGEIQADGRVLVACDDGVLLDEHWDASLGSGDAGYWSDAPQLDRYVREALTAVRVLVAVTDQQGARVRQEILGELVTDGTEPAAEQQFSAAGSTVEGSGGGRVHKARRGYLSHKHNQRRADEVVHQNAADVAEHLAVAAGRFRPDALVLAGTVQGRTAVRAELPEHLARISVDADRGGVQDDAAEAALAEQIDEIAEALRSRRLDADTDAFELARSQGLTVRGPGAVADAARQGAVSTVVLGHEAADGPTGDALAASSACGAEVKLADLPEGDYADGRRGIAAVLRFAVPTA</sequence>
<dbReference type="RefSeq" id="WP_143905606.1">
    <property type="nucleotide sequence ID" value="NZ_CP041765.1"/>
</dbReference>
<gene>
    <name evidence="1" type="ORF">FO059_00995</name>
</gene>
<dbReference type="OrthoDB" id="5179393at2"/>
<dbReference type="Pfam" id="PF18844">
    <property type="entry name" value="baeRF_family2"/>
    <property type="match status" value="1"/>
</dbReference>
<organism evidence="1 2">
    <name type="scientific">Tomitella fengzijianii</name>
    <dbReference type="NCBI Taxonomy" id="2597660"/>
    <lineage>
        <taxon>Bacteria</taxon>
        <taxon>Bacillati</taxon>
        <taxon>Actinomycetota</taxon>
        <taxon>Actinomycetes</taxon>
        <taxon>Mycobacteriales</taxon>
        <taxon>Tomitella</taxon>
    </lineage>
</organism>
<proteinExistence type="predicted"/>
<keyword evidence="2" id="KW-1185">Reference proteome</keyword>
<accession>A0A516WZB4</accession>
<evidence type="ECO:0000313" key="2">
    <source>
        <dbReference type="Proteomes" id="UP000317344"/>
    </source>
</evidence>
<reference evidence="1 2" key="2">
    <citation type="submission" date="2019-07" db="EMBL/GenBank/DDBJ databases">
        <authorList>
            <person name="Huang Y."/>
        </authorList>
    </citation>
    <scope>NUCLEOTIDE SEQUENCE [LARGE SCALE GENOMIC DNA]</scope>
    <source>
        <strain evidence="1 2">HY188</strain>
    </source>
</reference>
<dbReference type="Proteomes" id="UP000317344">
    <property type="component" value="Chromosome"/>
</dbReference>